<dbReference type="GO" id="GO:0005524">
    <property type="term" value="F:ATP binding"/>
    <property type="evidence" value="ECO:0007669"/>
    <property type="project" value="UniProtKB-KW"/>
</dbReference>
<dbReference type="PROSITE" id="PS50893">
    <property type="entry name" value="ABC_TRANSPORTER_2"/>
    <property type="match status" value="1"/>
</dbReference>
<dbReference type="InterPro" id="IPR027417">
    <property type="entry name" value="P-loop_NTPase"/>
</dbReference>
<dbReference type="GO" id="GO:0016887">
    <property type="term" value="F:ATP hydrolysis activity"/>
    <property type="evidence" value="ECO:0007669"/>
    <property type="project" value="InterPro"/>
</dbReference>
<dbReference type="Pfam" id="PF00005">
    <property type="entry name" value="ABC_tran"/>
    <property type="match status" value="1"/>
</dbReference>
<dbReference type="SMART" id="SM00382">
    <property type="entry name" value="AAA"/>
    <property type="match status" value="1"/>
</dbReference>
<evidence type="ECO:0000256" key="1">
    <source>
        <dbReference type="ARBA" id="ARBA00005417"/>
    </source>
</evidence>
<dbReference type="PANTHER" id="PTHR46743">
    <property type="entry name" value="TEICHOIC ACIDS EXPORT ATP-BINDING PROTEIN TAGH"/>
    <property type="match status" value="1"/>
</dbReference>
<dbReference type="EMBL" id="JAESVA010000013">
    <property type="protein sequence ID" value="MCB8883461.1"/>
    <property type="molecule type" value="Genomic_DNA"/>
</dbReference>
<keyword evidence="7" id="KW-1185">Reference proteome</keyword>
<dbReference type="SUPFAM" id="SSF52540">
    <property type="entry name" value="P-loop containing nucleoside triphosphate hydrolases"/>
    <property type="match status" value="1"/>
</dbReference>
<dbReference type="CDD" id="cd03220">
    <property type="entry name" value="ABC_KpsT_Wzt"/>
    <property type="match status" value="1"/>
</dbReference>
<proteinExistence type="inferred from homology"/>
<dbReference type="Proteomes" id="UP000721844">
    <property type="component" value="Unassembled WGS sequence"/>
</dbReference>
<comment type="caution">
    <text evidence="6">The sequence shown here is derived from an EMBL/GenBank/DDBJ whole genome shotgun (WGS) entry which is preliminary data.</text>
</comment>
<name>A0A963Z6H5_9PROT</name>
<protein>
    <submittedName>
        <fullName evidence="6">ABC transporter ATP-binding protein</fullName>
    </submittedName>
</protein>
<reference evidence="6 7" key="1">
    <citation type="journal article" date="2021" name="Microorganisms">
        <title>Acidisoma silvae sp. nov. and Acidisomacellulosilytica sp. nov., Two Acidophilic Bacteria Isolated from Decaying Wood, Hydrolyzing Cellulose and Producing Poly-3-hydroxybutyrate.</title>
        <authorList>
            <person name="Mieszkin S."/>
            <person name="Pouder E."/>
            <person name="Uroz S."/>
            <person name="Simon-Colin C."/>
            <person name="Alain K."/>
        </authorList>
    </citation>
    <scope>NUCLEOTIDE SEQUENCE [LARGE SCALE GENOMIC DNA]</scope>
    <source>
        <strain evidence="6 7">HW T5.17</strain>
    </source>
</reference>
<dbReference type="InterPro" id="IPR003439">
    <property type="entry name" value="ABC_transporter-like_ATP-bd"/>
</dbReference>
<evidence type="ECO:0000256" key="3">
    <source>
        <dbReference type="ARBA" id="ARBA00022741"/>
    </source>
</evidence>
<comment type="similarity">
    <text evidence="1">Belongs to the ABC transporter superfamily.</text>
</comment>
<keyword evidence="4 6" id="KW-0067">ATP-binding</keyword>
<dbReference type="GO" id="GO:0140359">
    <property type="term" value="F:ABC-type transporter activity"/>
    <property type="evidence" value="ECO:0007669"/>
    <property type="project" value="InterPro"/>
</dbReference>
<keyword evidence="3" id="KW-0547">Nucleotide-binding</keyword>
<dbReference type="Gene3D" id="3.40.50.300">
    <property type="entry name" value="P-loop containing nucleotide triphosphate hydrolases"/>
    <property type="match status" value="1"/>
</dbReference>
<evidence type="ECO:0000256" key="4">
    <source>
        <dbReference type="ARBA" id="ARBA00022840"/>
    </source>
</evidence>
<evidence type="ECO:0000313" key="6">
    <source>
        <dbReference type="EMBL" id="MCB8883461.1"/>
    </source>
</evidence>
<dbReference type="AlphaFoldDB" id="A0A963Z6H5"/>
<evidence type="ECO:0000256" key="2">
    <source>
        <dbReference type="ARBA" id="ARBA00022448"/>
    </source>
</evidence>
<keyword evidence="2" id="KW-0813">Transport</keyword>
<evidence type="ECO:0000313" key="7">
    <source>
        <dbReference type="Proteomes" id="UP000721844"/>
    </source>
</evidence>
<evidence type="ECO:0000259" key="5">
    <source>
        <dbReference type="PROSITE" id="PS50893"/>
    </source>
</evidence>
<accession>A0A963Z6H5</accession>
<feature type="domain" description="ABC transporter" evidence="5">
    <location>
        <begin position="36"/>
        <end position="255"/>
    </location>
</feature>
<dbReference type="RefSeq" id="WP_227310114.1">
    <property type="nucleotide sequence ID" value="NZ_JAESVA010000013.1"/>
</dbReference>
<dbReference type="PANTHER" id="PTHR46743:SF2">
    <property type="entry name" value="TEICHOIC ACIDS EXPORT ATP-BINDING PROTEIN TAGH"/>
    <property type="match status" value="1"/>
</dbReference>
<dbReference type="InterPro" id="IPR050683">
    <property type="entry name" value="Bact_Polysacc_Export_ATP-bd"/>
</dbReference>
<organism evidence="6 7">
    <name type="scientific">Acidisoma cellulosilyticum</name>
    <dbReference type="NCBI Taxonomy" id="2802395"/>
    <lineage>
        <taxon>Bacteria</taxon>
        <taxon>Pseudomonadati</taxon>
        <taxon>Pseudomonadota</taxon>
        <taxon>Alphaproteobacteria</taxon>
        <taxon>Acetobacterales</taxon>
        <taxon>Acidocellaceae</taxon>
        <taxon>Acidisoma</taxon>
    </lineage>
</organism>
<sequence>MAARIEVEDLRIDFPLYHGQSRSLKRSILAHATGKRRLQENEKHRLVVEALRAISFTLQPGERLALVGHNGAGKTTLLRALAGVYEPVAGSVRIQGSLNALLDPNQGMNPELTGRENVALRGRYHRMNREAVEALQEDVRSFAELGDFFDLPTRIYSSGMIIRLAFAMATAIRPQVLLMDEWFLAGDAAFREKARERLETMVRGADILVLSTHLNDIVRSWCTRVIWLEDGRVRMDGAVDEVMEVFAGKIDTPALFPEAVAS</sequence>
<dbReference type="GO" id="GO:0016020">
    <property type="term" value="C:membrane"/>
    <property type="evidence" value="ECO:0007669"/>
    <property type="project" value="InterPro"/>
</dbReference>
<dbReference type="InterPro" id="IPR003593">
    <property type="entry name" value="AAA+_ATPase"/>
</dbReference>
<dbReference type="InterPro" id="IPR015860">
    <property type="entry name" value="ABC_transpr_TagH-like"/>
</dbReference>
<gene>
    <name evidence="6" type="ORF">ACELLULO517_24650</name>
</gene>